<dbReference type="Proteomes" id="UP000005808">
    <property type="component" value="Unassembled WGS sequence"/>
</dbReference>
<evidence type="ECO:0000313" key="7">
    <source>
        <dbReference type="EMBL" id="EHP38489.1"/>
    </source>
</evidence>
<feature type="transmembrane region" description="Helical" evidence="6">
    <location>
        <begin position="38"/>
        <end position="60"/>
    </location>
</feature>
<comment type="subcellular location">
    <subcellularLocation>
        <location evidence="1">Membrane</location>
        <topology evidence="1">Multi-pass membrane protein</topology>
    </subcellularLocation>
</comment>
<dbReference type="Pfam" id="PF03649">
    <property type="entry name" value="UPF0014"/>
    <property type="match status" value="1"/>
</dbReference>
<dbReference type="GO" id="GO:0005886">
    <property type="term" value="C:plasma membrane"/>
    <property type="evidence" value="ECO:0007669"/>
    <property type="project" value="TreeGrafter"/>
</dbReference>
<evidence type="ECO:0000256" key="1">
    <source>
        <dbReference type="ARBA" id="ARBA00004141"/>
    </source>
</evidence>
<dbReference type="EMBL" id="AHJE01000123">
    <property type="protein sequence ID" value="EHP38489.1"/>
    <property type="molecule type" value="Genomic_DNA"/>
</dbReference>
<dbReference type="AlphaFoldDB" id="H1SG57"/>
<evidence type="ECO:0000256" key="6">
    <source>
        <dbReference type="SAM" id="Phobius"/>
    </source>
</evidence>
<dbReference type="RefSeq" id="WP_006163348.1">
    <property type="nucleotide sequence ID" value="NZ_AHJE01000123.1"/>
</dbReference>
<comment type="similarity">
    <text evidence="2">Belongs to the UPF0014 family.</text>
</comment>
<evidence type="ECO:0000256" key="2">
    <source>
        <dbReference type="ARBA" id="ARBA00005268"/>
    </source>
</evidence>
<gene>
    <name evidence="7" type="ORF">OR16_36800</name>
</gene>
<keyword evidence="4 6" id="KW-1133">Transmembrane helix</keyword>
<comment type="caution">
    <text evidence="7">The sequence shown here is derived from an EMBL/GenBank/DDBJ whole genome shotgun (WGS) entry which is preliminary data.</text>
</comment>
<evidence type="ECO:0000256" key="3">
    <source>
        <dbReference type="ARBA" id="ARBA00022692"/>
    </source>
</evidence>
<evidence type="ECO:0000256" key="4">
    <source>
        <dbReference type="ARBA" id="ARBA00022989"/>
    </source>
</evidence>
<evidence type="ECO:0000313" key="8">
    <source>
        <dbReference type="Proteomes" id="UP000005808"/>
    </source>
</evidence>
<evidence type="ECO:0000256" key="5">
    <source>
        <dbReference type="ARBA" id="ARBA00023136"/>
    </source>
</evidence>
<name>H1SG57_9BURK</name>
<dbReference type="PATRIC" id="fig|1127483.3.peg.7336"/>
<keyword evidence="5 6" id="KW-0472">Membrane</keyword>
<dbReference type="PANTHER" id="PTHR30028">
    <property type="entry name" value="UPF0014 INNER MEMBRANE PROTEIN YBBM-RELATED"/>
    <property type="match status" value="1"/>
</dbReference>
<protein>
    <recommendedName>
        <fullName evidence="9">ABC transporter permease</fullName>
    </recommendedName>
</protein>
<evidence type="ECO:0008006" key="9">
    <source>
        <dbReference type="Google" id="ProtNLM"/>
    </source>
</evidence>
<sequence>MLPTMNTMAAAGIITMPGIMTGQILAGMDPIAAARYQILLMFLLAGGSMLGVILAATLAVRRLTDHRHRLRLDRLQRR</sequence>
<reference evidence="7 8" key="1">
    <citation type="journal article" date="2012" name="J. Bacteriol.">
        <title>De Novo Genome Project of Cupriavidus basilensis OR16.</title>
        <authorList>
            <person name="Cserhati M."/>
            <person name="Kriszt B."/>
            <person name="Szoboszlay S."/>
            <person name="Toth A."/>
            <person name="Szabo I."/>
            <person name="Tancsics A."/>
            <person name="Nagy I."/>
            <person name="Horvath B."/>
            <person name="Nagy I."/>
            <person name="Kukolya J."/>
        </authorList>
    </citation>
    <scope>NUCLEOTIDE SEQUENCE [LARGE SCALE GENOMIC DNA]</scope>
    <source>
        <strain evidence="7 8">OR16</strain>
    </source>
</reference>
<organism evidence="7 8">
    <name type="scientific">Cupriavidus basilensis OR16</name>
    <dbReference type="NCBI Taxonomy" id="1127483"/>
    <lineage>
        <taxon>Bacteria</taxon>
        <taxon>Pseudomonadati</taxon>
        <taxon>Pseudomonadota</taxon>
        <taxon>Betaproteobacteria</taxon>
        <taxon>Burkholderiales</taxon>
        <taxon>Burkholderiaceae</taxon>
        <taxon>Cupriavidus</taxon>
    </lineage>
</organism>
<accession>H1SG57</accession>
<keyword evidence="3 6" id="KW-0812">Transmembrane</keyword>
<proteinExistence type="inferred from homology"/>
<dbReference type="PANTHER" id="PTHR30028:SF0">
    <property type="entry name" value="PROTEIN ALUMINUM SENSITIVE 3"/>
    <property type="match status" value="1"/>
</dbReference>
<dbReference type="InterPro" id="IPR005226">
    <property type="entry name" value="UPF0014_fam"/>
</dbReference>
<feature type="transmembrane region" description="Helical" evidence="6">
    <location>
        <begin position="7"/>
        <end position="26"/>
    </location>
</feature>